<comment type="caution">
    <text evidence="2">The sequence shown here is derived from an EMBL/GenBank/DDBJ whole genome shotgun (WGS) entry which is preliminary data.</text>
</comment>
<evidence type="ECO:0000313" key="3">
    <source>
        <dbReference type="Proteomes" id="UP001153050"/>
    </source>
</evidence>
<dbReference type="EMBL" id="CAKXZT010000135">
    <property type="protein sequence ID" value="CAH2403818.1"/>
    <property type="molecule type" value="Genomic_DNA"/>
</dbReference>
<gene>
    <name evidence="2" type="ORF">MES5069_40113</name>
</gene>
<proteinExistence type="predicted"/>
<accession>A0ABM9E421</accession>
<dbReference type="Proteomes" id="UP001153050">
    <property type="component" value="Unassembled WGS sequence"/>
</dbReference>
<organism evidence="2 3">
    <name type="scientific">Mesorhizobium escarrei</name>
    <dbReference type="NCBI Taxonomy" id="666018"/>
    <lineage>
        <taxon>Bacteria</taxon>
        <taxon>Pseudomonadati</taxon>
        <taxon>Pseudomonadota</taxon>
        <taxon>Alphaproteobacteria</taxon>
        <taxon>Hyphomicrobiales</taxon>
        <taxon>Phyllobacteriaceae</taxon>
        <taxon>Mesorhizobium</taxon>
    </lineage>
</organism>
<evidence type="ECO:0000313" key="2">
    <source>
        <dbReference type="EMBL" id="CAH2403818.1"/>
    </source>
</evidence>
<keyword evidence="3" id="KW-1185">Reference proteome</keyword>
<sequence length="153" mass="16338">MTPPATASMHAKTSPARSQTKRRRKSSSRKSPILSSVTVGTGSGVRGMTGAGGRAMAGASCCSLALLARRALAIRSNALTSEPAAEGGVVPEAADMVLTLVIRYADQHYRKIVNMSFSKLAYFAESRTASVQRSLEWISVARMPFECPHLDRP</sequence>
<reference evidence="2 3" key="1">
    <citation type="submission" date="2022-03" db="EMBL/GenBank/DDBJ databases">
        <authorList>
            <person name="Brunel B."/>
        </authorList>
    </citation>
    <scope>NUCLEOTIDE SEQUENCE [LARGE SCALE GENOMIC DNA]</scope>
    <source>
        <strain evidence="2">STM5069sample</strain>
    </source>
</reference>
<feature type="compositionally biased region" description="Basic residues" evidence="1">
    <location>
        <begin position="19"/>
        <end position="28"/>
    </location>
</feature>
<feature type="compositionally biased region" description="Low complexity" evidence="1">
    <location>
        <begin position="29"/>
        <end position="40"/>
    </location>
</feature>
<feature type="region of interest" description="Disordered" evidence="1">
    <location>
        <begin position="1"/>
        <end position="40"/>
    </location>
</feature>
<protein>
    <submittedName>
        <fullName evidence="2">Uncharacterized protein</fullName>
    </submittedName>
</protein>
<name>A0ABM9E421_9HYPH</name>
<evidence type="ECO:0000256" key="1">
    <source>
        <dbReference type="SAM" id="MobiDB-lite"/>
    </source>
</evidence>